<dbReference type="Gene3D" id="3.40.50.300">
    <property type="entry name" value="P-loop containing nucleotide triphosphate hydrolases"/>
    <property type="match status" value="2"/>
</dbReference>
<evidence type="ECO:0000313" key="7">
    <source>
        <dbReference type="Proteomes" id="UP000821853"/>
    </source>
</evidence>
<dbReference type="PANTHER" id="PTHR11361">
    <property type="entry name" value="DNA MISMATCH REPAIR PROTEIN MUTS FAMILY MEMBER"/>
    <property type="match status" value="1"/>
</dbReference>
<dbReference type="SUPFAM" id="SSF52540">
    <property type="entry name" value="P-loop containing nucleoside triphosphate hydrolases"/>
    <property type="match status" value="1"/>
</dbReference>
<accession>A0A9J6FSJ2</accession>
<dbReference type="InterPro" id="IPR027417">
    <property type="entry name" value="P-loop_NTPase"/>
</dbReference>
<dbReference type="PANTHER" id="PTHR11361:SF20">
    <property type="entry name" value="MUTS PROTEIN HOMOLOG 5"/>
    <property type="match status" value="1"/>
</dbReference>
<dbReference type="Pfam" id="PF00488">
    <property type="entry name" value="MutS_V"/>
    <property type="match status" value="2"/>
</dbReference>
<protein>
    <recommendedName>
        <fullName evidence="5">DNA mismatch repair proteins mutS family domain-containing protein</fullName>
    </recommendedName>
</protein>
<dbReference type="SMART" id="SM00534">
    <property type="entry name" value="MUTSac"/>
    <property type="match status" value="1"/>
</dbReference>
<dbReference type="EMBL" id="JABSTR010000004">
    <property type="protein sequence ID" value="KAH9366218.1"/>
    <property type="molecule type" value="Genomic_DNA"/>
</dbReference>
<organism evidence="6 7">
    <name type="scientific">Haemaphysalis longicornis</name>
    <name type="common">Bush tick</name>
    <dbReference type="NCBI Taxonomy" id="44386"/>
    <lineage>
        <taxon>Eukaryota</taxon>
        <taxon>Metazoa</taxon>
        <taxon>Ecdysozoa</taxon>
        <taxon>Arthropoda</taxon>
        <taxon>Chelicerata</taxon>
        <taxon>Arachnida</taxon>
        <taxon>Acari</taxon>
        <taxon>Parasitiformes</taxon>
        <taxon>Ixodida</taxon>
        <taxon>Ixodoidea</taxon>
        <taxon>Ixodidae</taxon>
        <taxon>Haemaphysalinae</taxon>
        <taxon>Haemaphysalis</taxon>
    </lineage>
</organism>
<evidence type="ECO:0000256" key="4">
    <source>
        <dbReference type="ARBA" id="ARBA00023125"/>
    </source>
</evidence>
<feature type="domain" description="DNA mismatch repair proteins mutS family" evidence="5">
    <location>
        <begin position="191"/>
        <end position="355"/>
    </location>
</feature>
<comment type="similarity">
    <text evidence="1">Belongs to the DNA mismatch repair MutS family.</text>
</comment>
<keyword evidence="4" id="KW-0238">DNA-binding</keyword>
<reference evidence="6 7" key="1">
    <citation type="journal article" date="2020" name="Cell">
        <title>Large-Scale Comparative Analyses of Tick Genomes Elucidate Their Genetic Diversity and Vector Capacities.</title>
        <authorList>
            <consortium name="Tick Genome and Microbiome Consortium (TIGMIC)"/>
            <person name="Jia N."/>
            <person name="Wang J."/>
            <person name="Shi W."/>
            <person name="Du L."/>
            <person name="Sun Y."/>
            <person name="Zhan W."/>
            <person name="Jiang J.F."/>
            <person name="Wang Q."/>
            <person name="Zhang B."/>
            <person name="Ji P."/>
            <person name="Bell-Sakyi L."/>
            <person name="Cui X.M."/>
            <person name="Yuan T.T."/>
            <person name="Jiang B.G."/>
            <person name="Yang W.F."/>
            <person name="Lam T.T."/>
            <person name="Chang Q.C."/>
            <person name="Ding S.J."/>
            <person name="Wang X.J."/>
            <person name="Zhu J.G."/>
            <person name="Ruan X.D."/>
            <person name="Zhao L."/>
            <person name="Wei J.T."/>
            <person name="Ye R.Z."/>
            <person name="Que T.C."/>
            <person name="Du C.H."/>
            <person name="Zhou Y.H."/>
            <person name="Cheng J.X."/>
            <person name="Dai P.F."/>
            <person name="Guo W.B."/>
            <person name="Han X.H."/>
            <person name="Huang E.J."/>
            <person name="Li L.F."/>
            <person name="Wei W."/>
            <person name="Gao Y.C."/>
            <person name="Liu J.Z."/>
            <person name="Shao H.Z."/>
            <person name="Wang X."/>
            <person name="Wang C.C."/>
            <person name="Yang T.C."/>
            <person name="Huo Q.B."/>
            <person name="Li W."/>
            <person name="Chen H.Y."/>
            <person name="Chen S.E."/>
            <person name="Zhou L.G."/>
            <person name="Ni X.B."/>
            <person name="Tian J.H."/>
            <person name="Sheng Y."/>
            <person name="Liu T."/>
            <person name="Pan Y.S."/>
            <person name="Xia L.Y."/>
            <person name="Li J."/>
            <person name="Zhao F."/>
            <person name="Cao W.C."/>
        </authorList>
    </citation>
    <scope>NUCLEOTIDE SEQUENCE [LARGE SCALE GENOMIC DNA]</scope>
    <source>
        <strain evidence="6">HaeL-2018</strain>
    </source>
</reference>
<sequence>MTLPDMPSGLSEEARFVYMSAIVDFNAIAMVRAAGALLNYLGQCKFDCLQGSQDSPLVRDVVMCSLKDRVLISRTTFGCLQIFKEEWHPSVYKCGISGKEGLSLFDRETEIMHKVQNMILEESEVLLEAVANCGELDALLSLAVVAREHNYVRPVLSNGPVITINGGRHPLVETAATSFVANTFASGGPHPKVKVITGPNNCGKSVYMKQVALIVYMAHIGSFVPAESAEIGAVDAILTCMYSEESLLHGLSSFGMQLNQANGMGLLVGTIQSFLREPATCPHTLLATHFHTLHEHLPVSQNVTYLTFESIRHEGELVYLYQLREGRASSSCASVVAQAAGLSADIIHRQQQVINFVLGGFFMWDAHWCVHAQAACT</sequence>
<evidence type="ECO:0000256" key="1">
    <source>
        <dbReference type="ARBA" id="ARBA00006271"/>
    </source>
</evidence>
<gene>
    <name evidence="6" type="ORF">HPB48_016783</name>
</gene>
<dbReference type="GO" id="GO:0030983">
    <property type="term" value="F:mismatched DNA binding"/>
    <property type="evidence" value="ECO:0007669"/>
    <property type="project" value="InterPro"/>
</dbReference>
<dbReference type="GO" id="GO:0006298">
    <property type="term" value="P:mismatch repair"/>
    <property type="evidence" value="ECO:0007669"/>
    <property type="project" value="InterPro"/>
</dbReference>
<keyword evidence="2" id="KW-0547">Nucleotide-binding</keyword>
<dbReference type="GO" id="GO:0005634">
    <property type="term" value="C:nucleus"/>
    <property type="evidence" value="ECO:0007669"/>
    <property type="project" value="TreeGrafter"/>
</dbReference>
<dbReference type="InterPro" id="IPR000432">
    <property type="entry name" value="DNA_mismatch_repair_MutS_C"/>
</dbReference>
<dbReference type="GO" id="GO:0005524">
    <property type="term" value="F:ATP binding"/>
    <property type="evidence" value="ECO:0007669"/>
    <property type="project" value="UniProtKB-KW"/>
</dbReference>
<evidence type="ECO:0000313" key="6">
    <source>
        <dbReference type="EMBL" id="KAH9366218.1"/>
    </source>
</evidence>
<keyword evidence="3" id="KW-0067">ATP-binding</keyword>
<dbReference type="InterPro" id="IPR036187">
    <property type="entry name" value="DNA_mismatch_repair_MutS_sf"/>
</dbReference>
<dbReference type="SUPFAM" id="SSF48334">
    <property type="entry name" value="DNA repair protein MutS, domain III"/>
    <property type="match status" value="1"/>
</dbReference>
<keyword evidence="7" id="KW-1185">Reference proteome</keyword>
<dbReference type="GO" id="GO:0140664">
    <property type="term" value="F:ATP-dependent DNA damage sensor activity"/>
    <property type="evidence" value="ECO:0007669"/>
    <property type="project" value="InterPro"/>
</dbReference>
<evidence type="ECO:0000256" key="2">
    <source>
        <dbReference type="ARBA" id="ARBA00022741"/>
    </source>
</evidence>
<dbReference type="VEuPathDB" id="VectorBase:HLOH_040370"/>
<dbReference type="OMA" id="MLVATHY"/>
<evidence type="ECO:0000256" key="3">
    <source>
        <dbReference type="ARBA" id="ARBA00022840"/>
    </source>
</evidence>
<dbReference type="OrthoDB" id="29596at2759"/>
<dbReference type="InterPro" id="IPR045076">
    <property type="entry name" value="MutS"/>
</dbReference>
<comment type="caution">
    <text evidence="6">The sequence shown here is derived from an EMBL/GenBank/DDBJ whole genome shotgun (WGS) entry which is preliminary data.</text>
</comment>
<dbReference type="AlphaFoldDB" id="A0A9J6FSJ2"/>
<name>A0A9J6FSJ2_HAELO</name>
<proteinExistence type="inferred from homology"/>
<evidence type="ECO:0000259" key="5">
    <source>
        <dbReference type="SMART" id="SM00534"/>
    </source>
</evidence>
<dbReference type="Proteomes" id="UP000821853">
    <property type="component" value="Chromosome 2"/>
</dbReference>
<dbReference type="GO" id="GO:0051026">
    <property type="term" value="P:chiasma assembly"/>
    <property type="evidence" value="ECO:0007669"/>
    <property type="project" value="TreeGrafter"/>
</dbReference>